<dbReference type="EMBL" id="JBHTIU010000089">
    <property type="protein sequence ID" value="MFD0871791.1"/>
    <property type="molecule type" value="Genomic_DNA"/>
</dbReference>
<proteinExistence type="predicted"/>
<accession>A0ABW3DGS4</accession>
<organism evidence="1 2">
    <name type="scientific">Paenibacillus residui</name>
    <dbReference type="NCBI Taxonomy" id="629724"/>
    <lineage>
        <taxon>Bacteria</taxon>
        <taxon>Bacillati</taxon>
        <taxon>Bacillota</taxon>
        <taxon>Bacilli</taxon>
        <taxon>Bacillales</taxon>
        <taxon>Paenibacillaceae</taxon>
        <taxon>Paenibacillus</taxon>
    </lineage>
</organism>
<dbReference type="SUPFAM" id="SSF109998">
    <property type="entry name" value="Triger factor/SurA peptide-binding domain-like"/>
    <property type="match status" value="1"/>
</dbReference>
<sequence>MGRISWMVVSALTLAVIITGSVLYANNVPSVDEMFVDIDHQVKEAPDRIIAQGPDFEIYSKDFALFKANLAFSEKMNNVTIDMTDKDIIHEMIKEALVVNLAREEGLFVSKQEITDYITHLRELLDDPEHDPAMKQIRDNLVKMSGLSEDEYWESEELAQKYEKALLIQKFVRKLAEEGQIRGAEDFANFKDKLLQKVKTGIIYNV</sequence>
<dbReference type="InterPro" id="IPR027304">
    <property type="entry name" value="Trigger_fact/SurA_dom_sf"/>
</dbReference>
<dbReference type="RefSeq" id="WP_379290988.1">
    <property type="nucleotide sequence ID" value="NZ_JBHTIU010000089.1"/>
</dbReference>
<reference evidence="2" key="1">
    <citation type="journal article" date="2019" name="Int. J. Syst. Evol. Microbiol.">
        <title>The Global Catalogue of Microorganisms (GCM) 10K type strain sequencing project: providing services to taxonomists for standard genome sequencing and annotation.</title>
        <authorList>
            <consortium name="The Broad Institute Genomics Platform"/>
            <consortium name="The Broad Institute Genome Sequencing Center for Infectious Disease"/>
            <person name="Wu L."/>
            <person name="Ma J."/>
        </authorList>
    </citation>
    <scope>NUCLEOTIDE SEQUENCE [LARGE SCALE GENOMIC DNA]</scope>
    <source>
        <strain evidence="2">CCUG 57263</strain>
    </source>
</reference>
<evidence type="ECO:0000313" key="2">
    <source>
        <dbReference type="Proteomes" id="UP001597120"/>
    </source>
</evidence>
<keyword evidence="2" id="KW-1185">Reference proteome</keyword>
<dbReference type="Gene3D" id="1.10.4030.10">
    <property type="entry name" value="Porin chaperone SurA, peptide-binding domain"/>
    <property type="match status" value="1"/>
</dbReference>
<gene>
    <name evidence="1" type="ORF">ACFQ03_21935</name>
</gene>
<name>A0ABW3DGS4_9BACL</name>
<comment type="caution">
    <text evidence="1">The sequence shown here is derived from an EMBL/GenBank/DDBJ whole genome shotgun (WGS) entry which is preliminary data.</text>
</comment>
<protein>
    <submittedName>
        <fullName evidence="1">Uncharacterized protein</fullName>
    </submittedName>
</protein>
<dbReference type="Proteomes" id="UP001597120">
    <property type="component" value="Unassembled WGS sequence"/>
</dbReference>
<evidence type="ECO:0000313" key="1">
    <source>
        <dbReference type="EMBL" id="MFD0871791.1"/>
    </source>
</evidence>